<evidence type="ECO:0000313" key="3">
    <source>
        <dbReference type="Proteomes" id="UP000197535"/>
    </source>
</evidence>
<dbReference type="EMBL" id="LSTO01000022">
    <property type="protein sequence ID" value="OWW18121.1"/>
    <property type="molecule type" value="Genomic_DNA"/>
</dbReference>
<evidence type="ECO:0000259" key="1">
    <source>
        <dbReference type="Pfam" id="PF01609"/>
    </source>
</evidence>
<evidence type="ECO:0000313" key="2">
    <source>
        <dbReference type="EMBL" id="OWW18121.1"/>
    </source>
</evidence>
<feature type="domain" description="Transposase IS4-like" evidence="1">
    <location>
        <begin position="11"/>
        <end position="52"/>
    </location>
</feature>
<proteinExistence type="predicted"/>
<dbReference type="PANTHER" id="PTHR33408">
    <property type="entry name" value="TRANSPOSASE"/>
    <property type="match status" value="1"/>
</dbReference>
<dbReference type="Proteomes" id="UP000197535">
    <property type="component" value="Unassembled WGS sequence"/>
</dbReference>
<comment type="caution">
    <text evidence="2">The sequence shown here is derived from an EMBL/GenBank/DDBJ whole genome shotgun (WGS) entry which is preliminary data.</text>
</comment>
<dbReference type="GO" id="GO:0006313">
    <property type="term" value="P:DNA transposition"/>
    <property type="evidence" value="ECO:0007669"/>
    <property type="project" value="InterPro"/>
</dbReference>
<dbReference type="GO" id="GO:0004803">
    <property type="term" value="F:transposase activity"/>
    <property type="evidence" value="ECO:0007669"/>
    <property type="project" value="InterPro"/>
</dbReference>
<name>A0A254T617_9BURK</name>
<reference evidence="2 3" key="1">
    <citation type="submission" date="2016-02" db="EMBL/GenBank/DDBJ databases">
        <authorList>
            <person name="Wen L."/>
            <person name="He K."/>
            <person name="Yang H."/>
        </authorList>
    </citation>
    <scope>NUCLEOTIDE SEQUENCE [LARGE SCALE GENOMIC DNA]</scope>
    <source>
        <strain evidence="2 3">TSA40</strain>
    </source>
</reference>
<organism evidence="2 3">
    <name type="scientific">Noviherbaspirillum denitrificans</name>
    <dbReference type="NCBI Taxonomy" id="1968433"/>
    <lineage>
        <taxon>Bacteria</taxon>
        <taxon>Pseudomonadati</taxon>
        <taxon>Pseudomonadota</taxon>
        <taxon>Betaproteobacteria</taxon>
        <taxon>Burkholderiales</taxon>
        <taxon>Oxalobacteraceae</taxon>
        <taxon>Noviherbaspirillum</taxon>
    </lineage>
</organism>
<dbReference type="InterPro" id="IPR002559">
    <property type="entry name" value="Transposase_11"/>
</dbReference>
<keyword evidence="3" id="KW-1185">Reference proteome</keyword>
<accession>A0A254T617</accession>
<protein>
    <recommendedName>
        <fullName evidence="1">Transposase IS4-like domain-containing protein</fullName>
    </recommendedName>
</protein>
<dbReference type="PANTHER" id="PTHR33408:SF2">
    <property type="entry name" value="TRANSPOSASE DDE DOMAIN-CONTAINING PROTEIN"/>
    <property type="match status" value="1"/>
</dbReference>
<dbReference type="Pfam" id="PF01609">
    <property type="entry name" value="DDE_Tnp_1"/>
    <property type="match status" value="1"/>
</dbReference>
<sequence>MNARPELAMIRRCTVEHPFGTLKAWMGATHFLTKTLPKVRTEMSLHVLAYNMKRMMKIIGVHRLIAAVAG</sequence>
<dbReference type="GO" id="GO:0003677">
    <property type="term" value="F:DNA binding"/>
    <property type="evidence" value="ECO:0007669"/>
    <property type="project" value="InterPro"/>
</dbReference>
<gene>
    <name evidence="2" type="ORF">AYR66_02785</name>
</gene>
<dbReference type="AlphaFoldDB" id="A0A254T617"/>